<keyword evidence="2" id="KW-0489">Methyltransferase</keyword>
<evidence type="ECO:0000259" key="1">
    <source>
        <dbReference type="Pfam" id="PF08241"/>
    </source>
</evidence>
<dbReference type="EMBL" id="JAVLVT010000012">
    <property type="protein sequence ID" value="MDS1272475.1"/>
    <property type="molecule type" value="Genomic_DNA"/>
</dbReference>
<feature type="non-terminal residue" evidence="2">
    <location>
        <position position="1"/>
    </location>
</feature>
<dbReference type="InterPro" id="IPR029063">
    <property type="entry name" value="SAM-dependent_MTases_sf"/>
</dbReference>
<dbReference type="Proteomes" id="UP001250214">
    <property type="component" value="Unassembled WGS sequence"/>
</dbReference>
<organism evidence="2 3">
    <name type="scientific">Lipingzhangella rawalii</name>
    <dbReference type="NCBI Taxonomy" id="2055835"/>
    <lineage>
        <taxon>Bacteria</taxon>
        <taxon>Bacillati</taxon>
        <taxon>Actinomycetota</taxon>
        <taxon>Actinomycetes</taxon>
        <taxon>Streptosporangiales</taxon>
        <taxon>Nocardiopsidaceae</taxon>
        <taxon>Lipingzhangella</taxon>
    </lineage>
</organism>
<dbReference type="InterPro" id="IPR013216">
    <property type="entry name" value="Methyltransf_11"/>
</dbReference>
<accession>A0ABU2HCB2</accession>
<dbReference type="Pfam" id="PF08241">
    <property type="entry name" value="Methyltransf_11"/>
    <property type="match status" value="1"/>
</dbReference>
<dbReference type="GO" id="GO:0008168">
    <property type="term" value="F:methyltransferase activity"/>
    <property type="evidence" value="ECO:0007669"/>
    <property type="project" value="UniProtKB-KW"/>
</dbReference>
<evidence type="ECO:0000313" key="3">
    <source>
        <dbReference type="Proteomes" id="UP001250214"/>
    </source>
</evidence>
<proteinExistence type="predicted"/>
<dbReference type="InterPro" id="IPR050508">
    <property type="entry name" value="Methyltransf_Superfamily"/>
</dbReference>
<protein>
    <submittedName>
        <fullName evidence="2">Class I SAM-dependent methyltransferase</fullName>
        <ecNumber evidence="2">2.1.-.-</ecNumber>
    </submittedName>
</protein>
<comment type="caution">
    <text evidence="2">The sequence shown here is derived from an EMBL/GenBank/DDBJ whole genome shotgun (WGS) entry which is preliminary data.</text>
</comment>
<dbReference type="Gene3D" id="3.40.50.150">
    <property type="entry name" value="Vaccinia Virus protein VP39"/>
    <property type="match status" value="1"/>
</dbReference>
<dbReference type="RefSeq" id="WP_310914061.1">
    <property type="nucleotide sequence ID" value="NZ_JAVLVT010000012.1"/>
</dbReference>
<feature type="domain" description="Methyltransferase type 11" evidence="1">
    <location>
        <begin position="126"/>
        <end position="219"/>
    </location>
</feature>
<gene>
    <name evidence="2" type="ORF">RIF23_19490</name>
</gene>
<evidence type="ECO:0000313" key="2">
    <source>
        <dbReference type="EMBL" id="MDS1272475.1"/>
    </source>
</evidence>
<sequence length="285" mass="32276">REGGLVLEQLGQHFVLALGHDGILRTGPIRSQRVIDIPHTQWSVPIPGQPGHLPRMLWVTALRRLGRQGRMMGTEPNNNAGGAATRRLRRRWDRMAPYYDRGARWERRLLGDARIRLCALAHGRVLDVAVGTGFNLDYLPADTTVTGIDLSAGMMQQARERAETLGREVQLGTADATRIPFSEDSFDTVICTLSLCEIPDQEHALREMRRVLRPEGSLLLMDHVEYTKIPLRWLEGLRSRIRGTPPRRRPLEIVREQGMHIDEYHRFALGLVDVLAARSPQSGQR</sequence>
<name>A0ABU2HCB2_9ACTN</name>
<dbReference type="PANTHER" id="PTHR42912">
    <property type="entry name" value="METHYLTRANSFERASE"/>
    <property type="match status" value="1"/>
</dbReference>
<reference evidence="3" key="1">
    <citation type="submission" date="2023-07" db="EMBL/GenBank/DDBJ databases">
        <title>Novel species in the genus Lipingzhangella isolated from Sambhar Salt Lake.</title>
        <authorList>
            <person name="Jiya N."/>
            <person name="Kajale S."/>
            <person name="Sharma A."/>
        </authorList>
    </citation>
    <scope>NUCLEOTIDE SEQUENCE [LARGE SCALE GENOMIC DNA]</scope>
    <source>
        <strain evidence="3">LS1_29</strain>
    </source>
</reference>
<keyword evidence="3" id="KW-1185">Reference proteome</keyword>
<dbReference type="GO" id="GO:0032259">
    <property type="term" value="P:methylation"/>
    <property type="evidence" value="ECO:0007669"/>
    <property type="project" value="UniProtKB-KW"/>
</dbReference>
<dbReference type="SUPFAM" id="SSF53335">
    <property type="entry name" value="S-adenosyl-L-methionine-dependent methyltransferases"/>
    <property type="match status" value="1"/>
</dbReference>
<keyword evidence="2" id="KW-0808">Transferase</keyword>
<dbReference type="CDD" id="cd02440">
    <property type="entry name" value="AdoMet_MTases"/>
    <property type="match status" value="1"/>
</dbReference>
<dbReference type="EC" id="2.1.-.-" evidence="2"/>